<keyword evidence="1" id="KW-0472">Membrane</keyword>
<evidence type="ECO:0000313" key="4">
    <source>
        <dbReference type="Proteomes" id="UP000596742"/>
    </source>
</evidence>
<reference evidence="3" key="1">
    <citation type="submission" date="2018-11" db="EMBL/GenBank/DDBJ databases">
        <authorList>
            <person name="Alioto T."/>
            <person name="Alioto T."/>
        </authorList>
    </citation>
    <scope>NUCLEOTIDE SEQUENCE</scope>
</reference>
<organism evidence="3 4">
    <name type="scientific">Mytilus galloprovincialis</name>
    <name type="common">Mediterranean mussel</name>
    <dbReference type="NCBI Taxonomy" id="29158"/>
    <lineage>
        <taxon>Eukaryota</taxon>
        <taxon>Metazoa</taxon>
        <taxon>Spiralia</taxon>
        <taxon>Lophotrochozoa</taxon>
        <taxon>Mollusca</taxon>
        <taxon>Bivalvia</taxon>
        <taxon>Autobranchia</taxon>
        <taxon>Pteriomorphia</taxon>
        <taxon>Mytilida</taxon>
        <taxon>Mytiloidea</taxon>
        <taxon>Mytilidae</taxon>
        <taxon>Mytilinae</taxon>
        <taxon>Mytilus</taxon>
    </lineage>
</organism>
<accession>A0A8B6GX35</accession>
<dbReference type="AlphaFoldDB" id="A0A8B6GX35"/>
<gene>
    <name evidence="3" type="ORF">MGAL_10B017949</name>
</gene>
<comment type="caution">
    <text evidence="3">The sequence shown here is derived from an EMBL/GenBank/DDBJ whole genome shotgun (WGS) entry which is preliminary data.</text>
</comment>
<dbReference type="EMBL" id="UYJE01009183">
    <property type="protein sequence ID" value="VDI70871.1"/>
    <property type="molecule type" value="Genomic_DNA"/>
</dbReference>
<feature type="transmembrane region" description="Helical" evidence="1">
    <location>
        <begin position="227"/>
        <end position="253"/>
    </location>
</feature>
<dbReference type="Proteomes" id="UP000596742">
    <property type="component" value="Unassembled WGS sequence"/>
</dbReference>
<evidence type="ECO:0000256" key="2">
    <source>
        <dbReference type="SAM" id="SignalP"/>
    </source>
</evidence>
<keyword evidence="4" id="KW-1185">Reference proteome</keyword>
<dbReference type="OrthoDB" id="6171479at2759"/>
<evidence type="ECO:0000313" key="3">
    <source>
        <dbReference type="EMBL" id="VDI70871.1"/>
    </source>
</evidence>
<evidence type="ECO:0008006" key="5">
    <source>
        <dbReference type="Google" id="ProtNLM"/>
    </source>
</evidence>
<keyword evidence="1" id="KW-1133">Transmembrane helix</keyword>
<sequence length="284" mass="32585">MHITFIFMFLIQIAKSKVLLELPDHMIELGKGLKLKCKSLQDISSHQSRQWRGGEDNKLLCYDGITIDSLKYKEEIKSSTTYELTVEKVSESDLQCPYACRIGFDIDQKILNVNKDNFIHMPDINATNLIYEQQNGTYRLSFELHKVYPKPVCMVISNGAIQNLTVTDEVKSRVLLNVTYGIESDEPLHKCFEPITIECLIGRRTHTITTENTFECKTSQQTEESGILTSSIAISLAFVIILLMLIVSAICFWKRSMTRCGNIYVQVRRNDIILWQTAKLKIVY</sequence>
<feature type="chain" id="PRO_5032338427" description="Ig-like domain-containing protein" evidence="2">
    <location>
        <begin position="17"/>
        <end position="284"/>
    </location>
</feature>
<keyword evidence="2" id="KW-0732">Signal</keyword>
<proteinExistence type="predicted"/>
<feature type="signal peptide" evidence="2">
    <location>
        <begin position="1"/>
        <end position="16"/>
    </location>
</feature>
<name>A0A8B6GX35_MYTGA</name>
<protein>
    <recommendedName>
        <fullName evidence="5">Ig-like domain-containing protein</fullName>
    </recommendedName>
</protein>
<keyword evidence="1" id="KW-0812">Transmembrane</keyword>
<evidence type="ECO:0000256" key="1">
    <source>
        <dbReference type="SAM" id="Phobius"/>
    </source>
</evidence>